<evidence type="ECO:0000313" key="2">
    <source>
        <dbReference type="Proteomes" id="UP000484381"/>
    </source>
</evidence>
<gene>
    <name evidence="1" type="ORF">GCT13_42350</name>
</gene>
<proteinExistence type="predicted"/>
<comment type="caution">
    <text evidence="1">The sequence shown here is derived from an EMBL/GenBank/DDBJ whole genome shotgun (WGS) entry which is preliminary data.</text>
</comment>
<dbReference type="Proteomes" id="UP000484381">
    <property type="component" value="Unassembled WGS sequence"/>
</dbReference>
<reference evidence="1 2" key="1">
    <citation type="submission" date="2019-10" db="EMBL/GenBank/DDBJ databases">
        <title>Paraburkholderia sp. isolated from nodules of Mimosa pudica from Brazilian Atlantic Forest soils.</title>
        <authorList>
            <person name="Paulitsch F."/>
            <person name="Hungria M."/>
            <person name="Dall'Agnol R."/>
        </authorList>
    </citation>
    <scope>NUCLEOTIDE SEQUENCE [LARGE SCALE GENOMIC DNA]</scope>
    <source>
        <strain evidence="1 2">CNPSo 3157</strain>
    </source>
</reference>
<keyword evidence="2" id="KW-1185">Reference proteome</keyword>
<dbReference type="EMBL" id="WHNP01000097">
    <property type="protein sequence ID" value="MPW23233.1"/>
    <property type="molecule type" value="Genomic_DNA"/>
</dbReference>
<evidence type="ECO:0000313" key="1">
    <source>
        <dbReference type="EMBL" id="MPW23233.1"/>
    </source>
</evidence>
<name>A0A7X1TL88_9BURK</name>
<dbReference type="RefSeq" id="WP_152767765.1">
    <property type="nucleotide sequence ID" value="NZ_WHNP01000097.1"/>
</dbReference>
<organism evidence="1 2">
    <name type="scientific">Paraburkholderia franconis</name>
    <dbReference type="NCBI Taxonomy" id="2654983"/>
    <lineage>
        <taxon>Bacteria</taxon>
        <taxon>Pseudomonadati</taxon>
        <taxon>Pseudomonadota</taxon>
        <taxon>Betaproteobacteria</taxon>
        <taxon>Burkholderiales</taxon>
        <taxon>Burkholderiaceae</taxon>
        <taxon>Paraburkholderia</taxon>
    </lineage>
</organism>
<protein>
    <submittedName>
        <fullName evidence="1">Uncharacterized protein</fullName>
    </submittedName>
</protein>
<accession>A0A7X1TL88</accession>
<sequence length="75" mass="8278">MVSDTGAAIDARCRDATAGVPVRHDADLATAFTTGTGAFARRWHAGQNRYQTKYEALVKIGCRIICWRQLRNPLS</sequence>
<dbReference type="AlphaFoldDB" id="A0A7X1TL88"/>